<dbReference type="AlphaFoldDB" id="A0A6H1WUL5"/>
<organism evidence="12 13">
    <name type="scientific">Thermosulfurimonas marina</name>
    <dbReference type="NCBI Taxonomy" id="2047767"/>
    <lineage>
        <taxon>Bacteria</taxon>
        <taxon>Pseudomonadati</taxon>
        <taxon>Thermodesulfobacteriota</taxon>
        <taxon>Thermodesulfobacteria</taxon>
        <taxon>Thermodesulfobacteriales</taxon>
        <taxon>Thermodesulfobacteriaceae</taxon>
        <taxon>Thermosulfurimonas</taxon>
    </lineage>
</organism>
<dbReference type="PROSITE" id="PS50059">
    <property type="entry name" value="FKBP_PPIASE"/>
    <property type="match status" value="1"/>
</dbReference>
<proteinExistence type="inferred from homology"/>
<dbReference type="KEGG" id="tmai:FVE67_08780"/>
<reference evidence="12 13" key="1">
    <citation type="submission" date="2019-08" db="EMBL/GenBank/DDBJ databases">
        <title>Complete genome sequence of Thermosulfurimonas marina SU872T, an anaerobic thermophilic chemolithoautotrophic bacterium isolated from a shallow marine hydrothermal vent.</title>
        <authorList>
            <person name="Allioux M."/>
            <person name="Jebbar M."/>
            <person name="Slobodkina G."/>
            <person name="Slobodkin A."/>
            <person name="Moalic Y."/>
            <person name="Frolova A."/>
            <person name="Shao Z."/>
            <person name="Alain K."/>
        </authorList>
    </citation>
    <scope>NUCLEOTIDE SEQUENCE [LARGE SCALE GENOMIC DNA]</scope>
    <source>
        <strain evidence="12 13">SU872</strain>
    </source>
</reference>
<evidence type="ECO:0000256" key="7">
    <source>
        <dbReference type="ARBA" id="ARBA00023235"/>
    </source>
</evidence>
<dbReference type="Pfam" id="PF00254">
    <property type="entry name" value="FKBP_C"/>
    <property type="match status" value="1"/>
</dbReference>
<evidence type="ECO:0000256" key="3">
    <source>
        <dbReference type="ARBA" id="ARBA00006577"/>
    </source>
</evidence>
<dbReference type="GO" id="GO:0003755">
    <property type="term" value="F:peptidyl-prolyl cis-trans isomerase activity"/>
    <property type="evidence" value="ECO:0007669"/>
    <property type="project" value="UniProtKB-UniRule"/>
</dbReference>
<evidence type="ECO:0000256" key="9">
    <source>
        <dbReference type="PROSITE-ProRule" id="PRU00277"/>
    </source>
</evidence>
<evidence type="ECO:0000256" key="4">
    <source>
        <dbReference type="ARBA" id="ARBA00022490"/>
    </source>
</evidence>
<keyword evidence="13" id="KW-1185">Reference proteome</keyword>
<sequence>MAGEVVSEKRIGPGDRVSFRYRVLAEGGLVDASEEPVTIIVGEGRFPPSVEKALLGHTEGEVLSVWVPPDEHYGWYDPRKIQFLPVEKIPPQARPGETIFVPDELGVLHPARLARRDSRVAVVDLNHPLAGKPLRFDLEILKVEKISEPQGGQKI</sequence>
<accession>A0A6H1WUL5</accession>
<feature type="domain" description="PPIase FKBP-type" evidence="11">
    <location>
        <begin position="14"/>
        <end position="93"/>
    </location>
</feature>
<evidence type="ECO:0000256" key="10">
    <source>
        <dbReference type="RuleBase" id="RU003915"/>
    </source>
</evidence>
<evidence type="ECO:0000313" key="13">
    <source>
        <dbReference type="Proteomes" id="UP000501253"/>
    </source>
</evidence>
<dbReference type="RefSeq" id="WP_168720227.1">
    <property type="nucleotide sequence ID" value="NZ_CP042909.1"/>
</dbReference>
<dbReference type="GO" id="GO:0005737">
    <property type="term" value="C:cytoplasm"/>
    <property type="evidence" value="ECO:0007669"/>
    <property type="project" value="UniProtKB-SubCell"/>
</dbReference>
<gene>
    <name evidence="12" type="ORF">FVE67_08780</name>
</gene>
<keyword evidence="6" id="KW-0143">Chaperone</keyword>
<dbReference type="SUPFAM" id="SSF54534">
    <property type="entry name" value="FKBP-like"/>
    <property type="match status" value="1"/>
</dbReference>
<evidence type="ECO:0000259" key="11">
    <source>
        <dbReference type="PROSITE" id="PS50059"/>
    </source>
</evidence>
<dbReference type="GO" id="GO:0042026">
    <property type="term" value="P:protein refolding"/>
    <property type="evidence" value="ECO:0007669"/>
    <property type="project" value="UniProtKB-ARBA"/>
</dbReference>
<evidence type="ECO:0000256" key="6">
    <source>
        <dbReference type="ARBA" id="ARBA00023186"/>
    </source>
</evidence>
<dbReference type="Proteomes" id="UP000501253">
    <property type="component" value="Chromosome"/>
</dbReference>
<keyword evidence="7 9" id="KW-0413">Isomerase</keyword>
<evidence type="ECO:0000256" key="2">
    <source>
        <dbReference type="ARBA" id="ARBA00004496"/>
    </source>
</evidence>
<comment type="subcellular location">
    <subcellularLocation>
        <location evidence="2">Cytoplasm</location>
    </subcellularLocation>
</comment>
<keyword evidence="4" id="KW-0963">Cytoplasm</keyword>
<dbReference type="Gene3D" id="3.10.50.40">
    <property type="match status" value="1"/>
</dbReference>
<dbReference type="InterPro" id="IPR046357">
    <property type="entry name" value="PPIase_dom_sf"/>
</dbReference>
<evidence type="ECO:0000313" key="12">
    <source>
        <dbReference type="EMBL" id="QJA06878.1"/>
    </source>
</evidence>
<name>A0A6H1WUL5_9BACT</name>
<evidence type="ECO:0000256" key="5">
    <source>
        <dbReference type="ARBA" id="ARBA00023110"/>
    </source>
</evidence>
<evidence type="ECO:0000256" key="1">
    <source>
        <dbReference type="ARBA" id="ARBA00000971"/>
    </source>
</evidence>
<comment type="function">
    <text evidence="8">Also involved in hydrogenase metallocenter assembly, probably by participating in the nickel insertion step. This function in hydrogenase biosynthesis requires chaperone activity and the presence of the metal-binding domain, but not PPIase activity.</text>
</comment>
<dbReference type="InterPro" id="IPR001179">
    <property type="entry name" value="PPIase_FKBP_dom"/>
</dbReference>
<keyword evidence="5 9" id="KW-0697">Rotamase</keyword>
<comment type="catalytic activity">
    <reaction evidence="1 9 10">
        <text>[protein]-peptidylproline (omega=180) = [protein]-peptidylproline (omega=0)</text>
        <dbReference type="Rhea" id="RHEA:16237"/>
        <dbReference type="Rhea" id="RHEA-COMP:10747"/>
        <dbReference type="Rhea" id="RHEA-COMP:10748"/>
        <dbReference type="ChEBI" id="CHEBI:83833"/>
        <dbReference type="ChEBI" id="CHEBI:83834"/>
        <dbReference type="EC" id="5.2.1.8"/>
    </reaction>
</comment>
<protein>
    <recommendedName>
        <fullName evidence="10">Peptidyl-prolyl cis-trans isomerase</fullName>
        <ecNumber evidence="10">5.2.1.8</ecNumber>
    </recommendedName>
</protein>
<dbReference type="PANTHER" id="PTHR47861">
    <property type="entry name" value="FKBP-TYPE PEPTIDYL-PROLYL CIS-TRANS ISOMERASE SLYD"/>
    <property type="match status" value="1"/>
</dbReference>
<dbReference type="EC" id="5.2.1.8" evidence="10"/>
<comment type="similarity">
    <text evidence="3 10">Belongs to the FKBP-type PPIase family.</text>
</comment>
<dbReference type="PANTHER" id="PTHR47861:SF3">
    <property type="entry name" value="FKBP-TYPE PEPTIDYL-PROLYL CIS-TRANS ISOMERASE SLYD"/>
    <property type="match status" value="1"/>
</dbReference>
<dbReference type="EMBL" id="CP042909">
    <property type="protein sequence ID" value="QJA06878.1"/>
    <property type="molecule type" value="Genomic_DNA"/>
</dbReference>
<evidence type="ECO:0000256" key="8">
    <source>
        <dbReference type="ARBA" id="ARBA00037071"/>
    </source>
</evidence>